<reference evidence="1" key="1">
    <citation type="journal article" date="2023" name="Mol. Phylogenet. Evol.">
        <title>Genome-scale phylogeny and comparative genomics of the fungal order Sordariales.</title>
        <authorList>
            <person name="Hensen N."/>
            <person name="Bonometti L."/>
            <person name="Westerberg I."/>
            <person name="Brannstrom I.O."/>
            <person name="Guillou S."/>
            <person name="Cros-Aarteil S."/>
            <person name="Calhoun S."/>
            <person name="Haridas S."/>
            <person name="Kuo A."/>
            <person name="Mondo S."/>
            <person name="Pangilinan J."/>
            <person name="Riley R."/>
            <person name="LaButti K."/>
            <person name="Andreopoulos B."/>
            <person name="Lipzen A."/>
            <person name="Chen C."/>
            <person name="Yan M."/>
            <person name="Daum C."/>
            <person name="Ng V."/>
            <person name="Clum A."/>
            <person name="Steindorff A."/>
            <person name="Ohm R.A."/>
            <person name="Martin F."/>
            <person name="Silar P."/>
            <person name="Natvig D.O."/>
            <person name="Lalanne C."/>
            <person name="Gautier V."/>
            <person name="Ament-Velasquez S.L."/>
            <person name="Kruys A."/>
            <person name="Hutchinson M.I."/>
            <person name="Powell A.J."/>
            <person name="Barry K."/>
            <person name="Miller A.N."/>
            <person name="Grigoriev I.V."/>
            <person name="Debuchy R."/>
            <person name="Gladieux P."/>
            <person name="Hiltunen Thoren M."/>
            <person name="Johannesson H."/>
        </authorList>
    </citation>
    <scope>NUCLEOTIDE SEQUENCE</scope>
    <source>
        <strain evidence="1">PSN293</strain>
    </source>
</reference>
<protein>
    <submittedName>
        <fullName evidence="1">Uncharacterized protein</fullName>
    </submittedName>
</protein>
<accession>A0AAN7B9H9</accession>
<reference evidence="1" key="2">
    <citation type="submission" date="2023-05" db="EMBL/GenBank/DDBJ databases">
        <authorList>
            <consortium name="Lawrence Berkeley National Laboratory"/>
            <person name="Steindorff A."/>
            <person name="Hensen N."/>
            <person name="Bonometti L."/>
            <person name="Westerberg I."/>
            <person name="Brannstrom I.O."/>
            <person name="Guillou S."/>
            <person name="Cros-Aarteil S."/>
            <person name="Calhoun S."/>
            <person name="Haridas S."/>
            <person name="Kuo A."/>
            <person name="Mondo S."/>
            <person name="Pangilinan J."/>
            <person name="Riley R."/>
            <person name="Labutti K."/>
            <person name="Andreopoulos B."/>
            <person name="Lipzen A."/>
            <person name="Chen C."/>
            <person name="Yanf M."/>
            <person name="Daum C."/>
            <person name="Ng V."/>
            <person name="Clum A."/>
            <person name="Ohm R."/>
            <person name="Martin F."/>
            <person name="Silar P."/>
            <person name="Natvig D."/>
            <person name="Lalanne C."/>
            <person name="Gautier V."/>
            <person name="Ament-Velasquez S.L."/>
            <person name="Kruys A."/>
            <person name="Hutchinson M.I."/>
            <person name="Powell A.J."/>
            <person name="Barry K."/>
            <person name="Miller A.N."/>
            <person name="Grigoriev I.V."/>
            <person name="Debuchy R."/>
            <person name="Gladieux P."/>
            <person name="Thoren M.H."/>
            <person name="Johannesson H."/>
        </authorList>
    </citation>
    <scope>NUCLEOTIDE SEQUENCE</scope>
    <source>
        <strain evidence="1">PSN293</strain>
    </source>
</reference>
<dbReference type="PANTHER" id="PTHR40780:SF2">
    <property type="entry name" value="DUF3669 DOMAIN-CONTAINING PROTEIN"/>
    <property type="match status" value="1"/>
</dbReference>
<evidence type="ECO:0000313" key="2">
    <source>
        <dbReference type="Proteomes" id="UP001301769"/>
    </source>
</evidence>
<evidence type="ECO:0000313" key="1">
    <source>
        <dbReference type="EMBL" id="KAK4213010.1"/>
    </source>
</evidence>
<dbReference type="AlphaFoldDB" id="A0AAN7B9H9"/>
<organism evidence="1 2">
    <name type="scientific">Rhypophila decipiens</name>
    <dbReference type="NCBI Taxonomy" id="261697"/>
    <lineage>
        <taxon>Eukaryota</taxon>
        <taxon>Fungi</taxon>
        <taxon>Dikarya</taxon>
        <taxon>Ascomycota</taxon>
        <taxon>Pezizomycotina</taxon>
        <taxon>Sordariomycetes</taxon>
        <taxon>Sordariomycetidae</taxon>
        <taxon>Sordariales</taxon>
        <taxon>Naviculisporaceae</taxon>
        <taxon>Rhypophila</taxon>
    </lineage>
</organism>
<dbReference type="Proteomes" id="UP001301769">
    <property type="component" value="Unassembled WGS sequence"/>
</dbReference>
<gene>
    <name evidence="1" type="ORF">QBC37DRAFT_181808</name>
</gene>
<sequence length="237" mass="26567">MDRMREGRATSLLDAGILRSTLKLNSIIAIPSSYAIQVRAAAKEPAESHDFVQIGAGFQGAISEQLGNPLAFKKEHPGNSQLRTSLENESALHTAVREAFDLYDSSINSQVQVPRLHGLIRSDKTENEAFWSNSLCKSPPEYQNRDLILKMDRILPLPKITRRALVNYFHPTADCQTAYNNPENKHCLVRTYLGTSKPCSAHFKPNNFSLRNFPLTLPHMSKDNLNLNTHLLAEKMG</sequence>
<keyword evidence="2" id="KW-1185">Reference proteome</keyword>
<name>A0AAN7B9H9_9PEZI</name>
<dbReference type="EMBL" id="MU858116">
    <property type="protein sequence ID" value="KAK4213010.1"/>
    <property type="molecule type" value="Genomic_DNA"/>
</dbReference>
<proteinExistence type="predicted"/>
<comment type="caution">
    <text evidence="1">The sequence shown here is derived from an EMBL/GenBank/DDBJ whole genome shotgun (WGS) entry which is preliminary data.</text>
</comment>
<dbReference type="PANTHER" id="PTHR40780">
    <property type="entry name" value="DUF3669 DOMAIN-CONTAINING PROTEIN"/>
    <property type="match status" value="1"/>
</dbReference>